<name>A0ABP5MHP9_9MICO</name>
<comment type="cofactor">
    <cofactor evidence="4">
        <name>Mg(2+)</name>
        <dbReference type="ChEBI" id="CHEBI:18420"/>
    </cofactor>
</comment>
<dbReference type="PANTHER" id="PTHR23407:SF1">
    <property type="entry name" value="5-FORMYLTETRAHYDROFOLATE CYCLO-LIGASE"/>
    <property type="match status" value="1"/>
</dbReference>
<evidence type="ECO:0000313" key="6">
    <source>
        <dbReference type="Proteomes" id="UP001501599"/>
    </source>
</evidence>
<comment type="caution">
    <text evidence="5">The sequence shown here is derived from an EMBL/GenBank/DDBJ whole genome shotgun (WGS) entry which is preliminary data.</text>
</comment>
<accession>A0ABP5MHP9</accession>
<dbReference type="PIRSF" id="PIRSF006806">
    <property type="entry name" value="FTHF_cligase"/>
    <property type="match status" value="1"/>
</dbReference>
<dbReference type="EMBL" id="BAAAQT010000006">
    <property type="protein sequence ID" value="GAA2174107.1"/>
    <property type="molecule type" value="Genomic_DNA"/>
</dbReference>
<evidence type="ECO:0000256" key="2">
    <source>
        <dbReference type="ARBA" id="ARBA00022741"/>
    </source>
</evidence>
<dbReference type="Gene3D" id="3.40.50.10420">
    <property type="entry name" value="NagB/RpiA/CoA transferase-like"/>
    <property type="match status" value="1"/>
</dbReference>
<keyword evidence="2 4" id="KW-0547">Nucleotide-binding</keyword>
<proteinExistence type="inferred from homology"/>
<evidence type="ECO:0000256" key="4">
    <source>
        <dbReference type="RuleBase" id="RU361279"/>
    </source>
</evidence>
<evidence type="ECO:0000256" key="3">
    <source>
        <dbReference type="ARBA" id="ARBA00022840"/>
    </source>
</evidence>
<reference evidence="6" key="1">
    <citation type="journal article" date="2019" name="Int. J. Syst. Evol. Microbiol.">
        <title>The Global Catalogue of Microorganisms (GCM) 10K type strain sequencing project: providing services to taxonomists for standard genome sequencing and annotation.</title>
        <authorList>
            <consortium name="The Broad Institute Genomics Platform"/>
            <consortium name="The Broad Institute Genome Sequencing Center for Infectious Disease"/>
            <person name="Wu L."/>
            <person name="Ma J."/>
        </authorList>
    </citation>
    <scope>NUCLEOTIDE SEQUENCE [LARGE SCALE GENOMIC DNA]</scope>
    <source>
        <strain evidence="6">JCM 16026</strain>
    </source>
</reference>
<keyword evidence="3 4" id="KW-0067">ATP-binding</keyword>
<evidence type="ECO:0000256" key="1">
    <source>
        <dbReference type="ARBA" id="ARBA00010638"/>
    </source>
</evidence>
<dbReference type="InterPro" id="IPR037171">
    <property type="entry name" value="NagB/RpiA_transferase-like"/>
</dbReference>
<comment type="similarity">
    <text evidence="1 4">Belongs to the 5-formyltetrahydrofolate cyclo-ligase family.</text>
</comment>
<keyword evidence="6" id="KW-1185">Reference proteome</keyword>
<comment type="catalytic activity">
    <reaction evidence="4">
        <text>(6S)-5-formyl-5,6,7,8-tetrahydrofolate + ATP = (6R)-5,10-methenyltetrahydrofolate + ADP + phosphate</text>
        <dbReference type="Rhea" id="RHEA:10488"/>
        <dbReference type="ChEBI" id="CHEBI:30616"/>
        <dbReference type="ChEBI" id="CHEBI:43474"/>
        <dbReference type="ChEBI" id="CHEBI:57455"/>
        <dbReference type="ChEBI" id="CHEBI:57457"/>
        <dbReference type="ChEBI" id="CHEBI:456216"/>
        <dbReference type="EC" id="6.3.3.2"/>
    </reaction>
</comment>
<dbReference type="InterPro" id="IPR024185">
    <property type="entry name" value="FTHF_cligase-like_sf"/>
</dbReference>
<dbReference type="Proteomes" id="UP001501599">
    <property type="component" value="Unassembled WGS sequence"/>
</dbReference>
<evidence type="ECO:0000313" key="5">
    <source>
        <dbReference type="EMBL" id="GAA2174107.1"/>
    </source>
</evidence>
<dbReference type="SUPFAM" id="SSF100950">
    <property type="entry name" value="NagB/RpiA/CoA transferase-like"/>
    <property type="match status" value="1"/>
</dbReference>
<dbReference type="PANTHER" id="PTHR23407">
    <property type="entry name" value="ATPASE INHIBITOR/5-FORMYLTETRAHYDROFOLATE CYCLO-LIGASE"/>
    <property type="match status" value="1"/>
</dbReference>
<dbReference type="InterPro" id="IPR002698">
    <property type="entry name" value="FTHF_cligase"/>
</dbReference>
<keyword evidence="4" id="KW-0479">Metal-binding</keyword>
<dbReference type="EC" id="6.3.3.2" evidence="4"/>
<keyword evidence="4" id="KW-0460">Magnesium</keyword>
<organism evidence="5 6">
    <name type="scientific">Agrococcus versicolor</name>
    <dbReference type="NCBI Taxonomy" id="501482"/>
    <lineage>
        <taxon>Bacteria</taxon>
        <taxon>Bacillati</taxon>
        <taxon>Actinomycetota</taxon>
        <taxon>Actinomycetes</taxon>
        <taxon>Micrococcales</taxon>
        <taxon>Microbacteriaceae</taxon>
        <taxon>Agrococcus</taxon>
    </lineage>
</organism>
<sequence length="193" mass="20738">MVRMVDAQTEKRAIRERVRASRRARTPEARSEADAAIAAVAATLLQEHGATQVAAYLSLPDEPGTNGILAWAREHGVRVLLPIVRQDGLLDWAEQGDAIGEGAFGLPEPTGEVLPPTVLCDVDLILAPASAIDRRGMRLGWGRGYFDKALGALAQRPPVYAIAFDDEILDVVPDEAHDQPVDGAITPSGRLTF</sequence>
<dbReference type="NCBIfam" id="TIGR02727">
    <property type="entry name" value="MTHFS_bact"/>
    <property type="match status" value="1"/>
</dbReference>
<protein>
    <recommendedName>
        <fullName evidence="4">5-formyltetrahydrofolate cyclo-ligase</fullName>
        <ecNumber evidence="4">6.3.3.2</ecNumber>
    </recommendedName>
</protein>
<gene>
    <name evidence="5" type="ORF">GCM10009846_18770</name>
</gene>
<dbReference type="Pfam" id="PF01812">
    <property type="entry name" value="5-FTHF_cyc-lig"/>
    <property type="match status" value="1"/>
</dbReference>